<reference evidence="1 2" key="1">
    <citation type="submission" date="2016-10" db="EMBL/GenBank/DDBJ databases">
        <authorList>
            <person name="de Groot N.N."/>
        </authorList>
    </citation>
    <scope>NUCLEOTIDE SEQUENCE [LARGE SCALE GENOMIC DNA]</scope>
    <source>
        <strain evidence="1 2">DSM 44908</strain>
    </source>
</reference>
<dbReference type="GeneID" id="85486560"/>
<evidence type="ECO:0000313" key="1">
    <source>
        <dbReference type="EMBL" id="SFA56361.1"/>
    </source>
</evidence>
<dbReference type="EMBL" id="FOJN01000010">
    <property type="protein sequence ID" value="SFA56361.1"/>
    <property type="molecule type" value="Genomic_DNA"/>
</dbReference>
<organism evidence="1 2">
    <name type="scientific">Rhodococcoides kroppenstedtii</name>
    <dbReference type="NCBI Taxonomy" id="293050"/>
    <lineage>
        <taxon>Bacteria</taxon>
        <taxon>Bacillati</taxon>
        <taxon>Actinomycetota</taxon>
        <taxon>Actinomycetes</taxon>
        <taxon>Mycobacteriales</taxon>
        <taxon>Nocardiaceae</taxon>
        <taxon>Rhodococcoides</taxon>
    </lineage>
</organism>
<dbReference type="RefSeq" id="WP_068365397.1">
    <property type="nucleotide sequence ID" value="NZ_FOJN01000010.1"/>
</dbReference>
<protein>
    <submittedName>
        <fullName evidence="1">Uncharacterized protein</fullName>
    </submittedName>
</protein>
<dbReference type="OrthoDB" id="4469825at2"/>
<sequence>MTDYVYGDVDGALVFIPKARAEQLSILRSDFATWGDAKQNLSSDTWSGVVEQFDAGEVDVPADDEPYDLDAVPGHADGNWPAWPARDMLRDVPASVREKFGRTEDSVHSGSYLHLDAADEDEILEALRRHGWTCTRDDVLVSKASGY</sequence>
<dbReference type="Proteomes" id="UP000182054">
    <property type="component" value="Unassembled WGS sequence"/>
</dbReference>
<evidence type="ECO:0000313" key="2">
    <source>
        <dbReference type="Proteomes" id="UP000182054"/>
    </source>
</evidence>
<name>A0A1I0TX04_9NOCA</name>
<gene>
    <name evidence="1" type="ORF">SAMN05444374_110123</name>
</gene>
<proteinExistence type="predicted"/>
<accession>A0A1I0TX04</accession>
<dbReference type="AlphaFoldDB" id="A0A1I0TX04"/>